<proteinExistence type="predicted"/>
<gene>
    <name evidence="2" type="ORF">CALFYP1_02916</name>
</gene>
<organism evidence="2">
    <name type="scientific">Citrobacter amalonaticus</name>
    <dbReference type="NCBI Taxonomy" id="35703"/>
    <lineage>
        <taxon>Bacteria</taxon>
        <taxon>Pseudomonadati</taxon>
        <taxon>Pseudomonadota</taxon>
        <taxon>Gammaproteobacteria</taxon>
        <taxon>Enterobacterales</taxon>
        <taxon>Enterobacteriaceae</taxon>
        <taxon>Citrobacter</taxon>
    </lineage>
</organism>
<feature type="compositionally biased region" description="Basic and acidic residues" evidence="1">
    <location>
        <begin position="176"/>
        <end position="187"/>
    </location>
</feature>
<sequence length="196" mass="21953">MVETQVKFVVVGHHSRLASAALLADELGSHLLIDEGNHGANWNHRRAIEWAAEQPCRVVVLEDDALPVSGFADKVADWLTRFPDDMLSFYLGTGRPPQYQKEIAGMLVDADRVCGDHIVMSKLIHGVCYSPPPRRLARMLSAWNKTLAADYAVGEAFGGRVVYPCYSLVDHADLPTVERHPDNEPRTERRRAWRLA</sequence>
<accession>A0A6N2U934</accession>
<evidence type="ECO:0000313" key="2">
    <source>
        <dbReference type="EMBL" id="VYT13919.1"/>
    </source>
</evidence>
<dbReference type="AlphaFoldDB" id="A0A6N2U934"/>
<dbReference type="EMBL" id="CACRTI010000004">
    <property type="protein sequence ID" value="VYT13919.1"/>
    <property type="molecule type" value="Genomic_DNA"/>
</dbReference>
<feature type="region of interest" description="Disordered" evidence="1">
    <location>
        <begin position="176"/>
        <end position="196"/>
    </location>
</feature>
<reference evidence="2" key="1">
    <citation type="submission" date="2019-11" db="EMBL/GenBank/DDBJ databases">
        <authorList>
            <person name="Feng L."/>
        </authorList>
    </citation>
    <scope>NUCLEOTIDE SEQUENCE</scope>
    <source>
        <strain evidence="2">CAmalonaticusLFYP1</strain>
    </source>
</reference>
<evidence type="ECO:0000256" key="1">
    <source>
        <dbReference type="SAM" id="MobiDB-lite"/>
    </source>
</evidence>
<dbReference type="RefSeq" id="WP_044257056.1">
    <property type="nucleotide sequence ID" value="NZ_CACRTI010000004.1"/>
</dbReference>
<protein>
    <submittedName>
        <fullName evidence="2">Uncharacterized protein</fullName>
    </submittedName>
</protein>
<name>A0A6N2U934_CITAM</name>